<reference evidence="1" key="1">
    <citation type="submission" date="2023-04" db="EMBL/GenBank/DDBJ databases">
        <title>Genomic characterization of faba bean (Vicia faba) microsymbionts in Mexican soils.</title>
        <authorList>
            <person name="Rivera Orduna F.N."/>
            <person name="Guevara-Luna J."/>
            <person name="Yan J."/>
            <person name="Arroyo-Herrera I."/>
            <person name="Li Y."/>
            <person name="Vasquez-Murrieta M.S."/>
            <person name="Wang E.T."/>
        </authorList>
    </citation>
    <scope>NUCLEOTIDE SEQUENCE</scope>
    <source>
        <strain evidence="1">CH26</strain>
    </source>
</reference>
<dbReference type="AlphaFoldDB" id="A0AAJ2H1A6"/>
<evidence type="ECO:0000313" key="2">
    <source>
        <dbReference type="Proteomes" id="UP001268610"/>
    </source>
</evidence>
<dbReference type="Proteomes" id="UP001268610">
    <property type="component" value="Unassembled WGS sequence"/>
</dbReference>
<comment type="caution">
    <text evidence="1">The sequence shown here is derived from an EMBL/GenBank/DDBJ whole genome shotgun (WGS) entry which is preliminary data.</text>
</comment>
<dbReference type="RefSeq" id="WP_244597492.1">
    <property type="nucleotide sequence ID" value="NZ_JAVLSE010000032.1"/>
</dbReference>
<sequence length="53" mass="5512">MLLNSSQNLPGEVIHVGRFLGIKALVAAWPATARAAPIRAAEEAGIPVIAVLH</sequence>
<protein>
    <submittedName>
        <fullName evidence="1">Uncharacterized protein</fullName>
    </submittedName>
</protein>
<gene>
    <name evidence="1" type="ORF">RJJ65_32655</name>
</gene>
<dbReference type="EMBL" id="JAVLSF010000038">
    <property type="protein sequence ID" value="MDR9777312.1"/>
    <property type="molecule type" value="Genomic_DNA"/>
</dbReference>
<organism evidence="1 2">
    <name type="scientific">Rhizobium hidalgonense</name>
    <dbReference type="NCBI Taxonomy" id="1538159"/>
    <lineage>
        <taxon>Bacteria</taxon>
        <taxon>Pseudomonadati</taxon>
        <taxon>Pseudomonadota</taxon>
        <taxon>Alphaproteobacteria</taxon>
        <taxon>Hyphomicrobiales</taxon>
        <taxon>Rhizobiaceae</taxon>
        <taxon>Rhizobium/Agrobacterium group</taxon>
        <taxon>Rhizobium</taxon>
    </lineage>
</organism>
<accession>A0AAJ2H1A6</accession>
<proteinExistence type="predicted"/>
<name>A0AAJ2H1A6_9HYPH</name>
<evidence type="ECO:0000313" key="1">
    <source>
        <dbReference type="EMBL" id="MDR9777312.1"/>
    </source>
</evidence>